<evidence type="ECO:0000313" key="1">
    <source>
        <dbReference type="EMBL" id="ADM89645.1"/>
    </source>
</evidence>
<keyword evidence="1" id="KW-0489">Methyltransferase</keyword>
<dbReference type="PROSITE" id="PS00092">
    <property type="entry name" value="N6_MTASE"/>
    <property type="match status" value="1"/>
</dbReference>
<keyword evidence="1" id="KW-0808">Transferase</keyword>
<dbReference type="Proteomes" id="UP000001303">
    <property type="component" value="Chromosome"/>
</dbReference>
<gene>
    <name evidence="1" type="ordered locus">ZICARI_016</name>
</gene>
<dbReference type="AlphaFoldDB" id="E0TIL8"/>
<reference evidence="1 2" key="1">
    <citation type="journal article" date="2010" name="Genome Biol. Evol.">
        <title>Functional convergence in reduced genomes of bacterial symbionts spanning 200 My of evolution.</title>
        <authorList>
            <person name="McCutcheon J.P."/>
            <person name="Moran N.A."/>
        </authorList>
    </citation>
    <scope>NUCLEOTIDE SEQUENCE [LARGE SCALE GENOMIC DNA]</scope>
    <source>
        <strain evidence="1 2">CARI</strain>
    </source>
</reference>
<organism evidence="1 2">
    <name type="scientific">Zinderia insecticola (strain CARI)</name>
    <dbReference type="NCBI Taxonomy" id="871271"/>
    <lineage>
        <taxon>Bacteria</taxon>
        <taxon>Pseudomonadati</taxon>
        <taxon>Pseudomonadota</taxon>
        <taxon>Betaproteobacteria</taxon>
        <taxon>Burkholderiales</taxon>
        <taxon>Oxalobacteraceae</taxon>
        <taxon>Candidatus Zinderia</taxon>
    </lineage>
</organism>
<keyword evidence="2" id="KW-1185">Reference proteome</keyword>
<dbReference type="Gene3D" id="3.40.50.150">
    <property type="entry name" value="Vaccinia Virus protein VP39"/>
    <property type="match status" value="1"/>
</dbReference>
<sequence length="166" mass="20660">MRITTNKLIKNIFDFINILLLKKNWNCLFFLDLFFGYGNFIKKIYKKKLSYILIIEKSNFKINIFKNKKYDIKIIKNNSFFFLKKKIKKNYFKKFNIIFIDPPFYNKFIFKLIYYLNIICFKNTIIILEIEKKIFYNNIYIFFRNWKIIKINKIGIVYLFLLFKFN</sequence>
<proteinExistence type="predicted"/>
<dbReference type="EMBL" id="CP002161">
    <property type="protein sequence ID" value="ADM89645.1"/>
    <property type="molecule type" value="Genomic_DNA"/>
</dbReference>
<dbReference type="GO" id="GO:0008168">
    <property type="term" value="F:methyltransferase activity"/>
    <property type="evidence" value="ECO:0007669"/>
    <property type="project" value="UniProtKB-KW"/>
</dbReference>
<dbReference type="GO" id="GO:0032259">
    <property type="term" value="P:methylation"/>
    <property type="evidence" value="ECO:0007669"/>
    <property type="project" value="UniProtKB-KW"/>
</dbReference>
<dbReference type="GO" id="GO:0003676">
    <property type="term" value="F:nucleic acid binding"/>
    <property type="evidence" value="ECO:0007669"/>
    <property type="project" value="InterPro"/>
</dbReference>
<dbReference type="STRING" id="871271.ZICARI_016"/>
<dbReference type="KEGG" id="zin:ZICARI_016"/>
<protein>
    <submittedName>
        <fullName evidence="1">Putative methyltransferase</fullName>
    </submittedName>
</protein>
<evidence type="ECO:0000313" key="2">
    <source>
        <dbReference type="Proteomes" id="UP000001303"/>
    </source>
</evidence>
<name>E0TIL8_ZINIC</name>
<dbReference type="InterPro" id="IPR002052">
    <property type="entry name" value="DNA_methylase_N6_adenine_CS"/>
</dbReference>
<dbReference type="HOGENOM" id="CLU_1602079_0_0_4"/>
<dbReference type="SUPFAM" id="SSF53335">
    <property type="entry name" value="S-adenosyl-L-methionine-dependent methyltransferases"/>
    <property type="match status" value="1"/>
</dbReference>
<dbReference type="Pfam" id="PF03602">
    <property type="entry name" value="Cons_hypoth95"/>
    <property type="match status" value="1"/>
</dbReference>
<reference key="2">
    <citation type="submission" date="2010-08" db="EMBL/GenBank/DDBJ databases">
        <title>Functional convergence in reduced genomes of bacterial symbionts spanning 200 million years of evolution.</title>
        <authorList>
            <person name="McCutcheon J.P."/>
            <person name="Moran N.A."/>
        </authorList>
    </citation>
    <scope>NUCLEOTIDE SEQUENCE</scope>
    <source>
        <strain>CARI</strain>
    </source>
</reference>
<dbReference type="InterPro" id="IPR029063">
    <property type="entry name" value="SAM-dependent_MTases_sf"/>
</dbReference>
<accession>E0TIL8</accession>